<dbReference type="InterPro" id="IPR009100">
    <property type="entry name" value="AcylCoA_DH/oxidase_NM_dom_sf"/>
</dbReference>
<feature type="domain" description="Acyl-CoA dehydrogenase C-terminal" evidence="2">
    <location>
        <begin position="259"/>
        <end position="390"/>
    </location>
</feature>
<dbReference type="Gene3D" id="2.40.110.10">
    <property type="entry name" value="Butyryl-CoA Dehydrogenase, subunit A, domain 2"/>
    <property type="match status" value="1"/>
</dbReference>
<dbReference type="SUPFAM" id="SSF47203">
    <property type="entry name" value="Acyl-CoA dehydrogenase C-terminal domain-like"/>
    <property type="match status" value="1"/>
</dbReference>
<dbReference type="Gene3D" id="1.20.140.10">
    <property type="entry name" value="Butyryl-CoA Dehydrogenase, subunit A, domain 3"/>
    <property type="match status" value="1"/>
</dbReference>
<keyword evidence="4" id="KW-1185">Reference proteome</keyword>
<dbReference type="AlphaFoldDB" id="A0A5C0AVS4"/>
<dbReference type="GO" id="GO:0050660">
    <property type="term" value="F:flavin adenine dinucleotide binding"/>
    <property type="evidence" value="ECO:0007669"/>
    <property type="project" value="InterPro"/>
</dbReference>
<dbReference type="SUPFAM" id="SSF56645">
    <property type="entry name" value="Acyl-CoA dehydrogenase NM domain-like"/>
    <property type="match status" value="1"/>
</dbReference>
<dbReference type="Proteomes" id="UP000325161">
    <property type="component" value="Chromosome"/>
</dbReference>
<dbReference type="PIRSF" id="PIRSF016578">
    <property type="entry name" value="HsaA"/>
    <property type="match status" value="1"/>
</dbReference>
<gene>
    <name evidence="3" type="ORF">FXN63_12410</name>
</gene>
<dbReference type="KEGG" id="pacr:FXN63_12410"/>
<dbReference type="EMBL" id="CP043046">
    <property type="protein sequence ID" value="QEI06542.1"/>
    <property type="molecule type" value="Genomic_DNA"/>
</dbReference>
<keyword evidence="1" id="KW-0560">Oxidoreductase</keyword>
<dbReference type="GO" id="GO:0006552">
    <property type="term" value="P:L-leucine catabolic process"/>
    <property type="evidence" value="ECO:0007669"/>
    <property type="project" value="TreeGrafter"/>
</dbReference>
<dbReference type="InterPro" id="IPR046373">
    <property type="entry name" value="Acyl-CoA_Oxase/DH_mid-dom_sf"/>
</dbReference>
<dbReference type="OrthoDB" id="6184213at2"/>
<dbReference type="GO" id="GO:0008470">
    <property type="term" value="F:3-methylbutanoyl-CoA dehydrogenase activity"/>
    <property type="evidence" value="ECO:0007669"/>
    <property type="project" value="TreeGrafter"/>
</dbReference>
<dbReference type="PANTHER" id="PTHR43884:SF12">
    <property type="entry name" value="ISOVALERYL-COA DEHYDROGENASE, MITOCHONDRIAL-RELATED"/>
    <property type="match status" value="1"/>
</dbReference>
<evidence type="ECO:0000313" key="3">
    <source>
        <dbReference type="EMBL" id="QEI06542.1"/>
    </source>
</evidence>
<dbReference type="GO" id="GO:0004497">
    <property type="term" value="F:monooxygenase activity"/>
    <property type="evidence" value="ECO:0007669"/>
    <property type="project" value="UniProtKB-KW"/>
</dbReference>
<dbReference type="Gene3D" id="1.10.540.10">
    <property type="entry name" value="Acyl-CoA dehydrogenase/oxidase, N-terminal domain"/>
    <property type="match status" value="1"/>
</dbReference>
<dbReference type="Pfam" id="PF08028">
    <property type="entry name" value="Acyl-CoA_dh_2"/>
    <property type="match status" value="1"/>
</dbReference>
<dbReference type="InterPro" id="IPR036250">
    <property type="entry name" value="AcylCo_DH-like_C"/>
</dbReference>
<proteinExistence type="predicted"/>
<dbReference type="PANTHER" id="PTHR43884">
    <property type="entry name" value="ACYL-COA DEHYDROGENASE"/>
    <property type="match status" value="1"/>
</dbReference>
<name>A0A5C0AVS4_9BURK</name>
<evidence type="ECO:0000256" key="1">
    <source>
        <dbReference type="ARBA" id="ARBA00023002"/>
    </source>
</evidence>
<reference evidence="3 4" key="1">
    <citation type="submission" date="2019-08" db="EMBL/GenBank/DDBJ databases">
        <title>Amphibian skin-associated Pigmentiphaga: genome sequence and occurrence across geography and hosts.</title>
        <authorList>
            <person name="Bletz M.C."/>
            <person name="Bunk B."/>
            <person name="Sproeer C."/>
            <person name="Biwer P."/>
            <person name="Reiter S."/>
            <person name="Rabemananjara F.C.E."/>
            <person name="Schulz S."/>
            <person name="Overmann J."/>
            <person name="Vences M."/>
        </authorList>
    </citation>
    <scope>NUCLEOTIDE SEQUENCE [LARGE SCALE GENOMIC DNA]</scope>
    <source>
        <strain evidence="3 4">Mada1488</strain>
    </source>
</reference>
<accession>A0A5C0AVS4</accession>
<evidence type="ECO:0000259" key="2">
    <source>
        <dbReference type="Pfam" id="PF08028"/>
    </source>
</evidence>
<evidence type="ECO:0000313" key="4">
    <source>
        <dbReference type="Proteomes" id="UP000325161"/>
    </source>
</evidence>
<sequence>MSADPAYLHAQADSLPELFAPDTRNPFIARAAALRERFAEDAIERDRAGGRPTAQIELLKENDLLALLLPRTHGGQGEPWSTALQIVRLFAQVDGSLGHLYGYHYGSLLSPRLRNAPAQTDDLWRRSAKARWFWGNNANSFSKSLFGRRDGDYFVLDGFRPFTSGSHVADFLAVAWEDADTNERRFAAIPADRTGIVIEDDWDGIGQRQTGSGRVSYHGVRIHQDEVLGEPAQLDPLAAPAEIWRGITGLQQQSVLLNVFIGTAQGALLAARDYTVNQSRPWLHSGVARHVDDPWVQRQYGELLVKTRAATALADRALISLDHVFARGQALTAEERGDAAIRIAAANVLAGEVALQVSSEIFEVTGARSAVRKHGLDRFWRNARIHTLHNPAEYKTRNVGSWALGEGYPQPGTYQ</sequence>
<protein>
    <submittedName>
        <fullName evidence="3">Monooxygenase</fullName>
    </submittedName>
</protein>
<dbReference type="InterPro" id="IPR037069">
    <property type="entry name" value="AcylCoA_DH/ox_N_sf"/>
</dbReference>
<organism evidence="3 4">
    <name type="scientific">Pigmentiphaga aceris</name>
    <dbReference type="NCBI Taxonomy" id="1940612"/>
    <lineage>
        <taxon>Bacteria</taxon>
        <taxon>Pseudomonadati</taxon>
        <taxon>Pseudomonadota</taxon>
        <taxon>Betaproteobacteria</taxon>
        <taxon>Burkholderiales</taxon>
        <taxon>Alcaligenaceae</taxon>
        <taxon>Pigmentiphaga</taxon>
    </lineage>
</organism>
<dbReference type="InterPro" id="IPR013107">
    <property type="entry name" value="Acyl-CoA_DH_C"/>
</dbReference>
<dbReference type="RefSeq" id="WP_148815241.1">
    <property type="nucleotide sequence ID" value="NZ_CP043046.1"/>
</dbReference>
<keyword evidence="3" id="KW-0503">Monooxygenase</keyword>